<dbReference type="FunFam" id="1.10.1140.10:FF:000005">
    <property type="entry name" value="ATP synthase subunit beta"/>
    <property type="match status" value="1"/>
</dbReference>
<evidence type="ECO:0000256" key="14">
    <source>
        <dbReference type="RuleBase" id="RU003553"/>
    </source>
</evidence>
<gene>
    <name evidence="16" type="ORF">OJ253_3645</name>
</gene>
<evidence type="ECO:0000259" key="15">
    <source>
        <dbReference type="SMART" id="SM00382"/>
    </source>
</evidence>
<evidence type="ECO:0000256" key="10">
    <source>
        <dbReference type="ARBA" id="ARBA00023065"/>
    </source>
</evidence>
<reference evidence="16" key="1">
    <citation type="submission" date="2022-10" db="EMBL/GenBank/DDBJ databases">
        <title>Adaptive evolution leads to modifications in subtelomeric GC content in a zoonotic Cryptosporidium species.</title>
        <authorList>
            <person name="Li J."/>
            <person name="Feng Y."/>
            <person name="Xiao L."/>
        </authorList>
    </citation>
    <scope>NUCLEOTIDE SEQUENCE</scope>
    <source>
        <strain evidence="16">33844</strain>
    </source>
</reference>
<keyword evidence="5" id="KW-0813">Transport</keyword>
<comment type="catalytic activity">
    <reaction evidence="14">
        <text>ATP + H2O + 4 H(+)(in) = ADP + phosphate + 5 H(+)(out)</text>
        <dbReference type="Rhea" id="RHEA:57720"/>
        <dbReference type="ChEBI" id="CHEBI:15377"/>
        <dbReference type="ChEBI" id="CHEBI:15378"/>
        <dbReference type="ChEBI" id="CHEBI:30616"/>
        <dbReference type="ChEBI" id="CHEBI:43474"/>
        <dbReference type="ChEBI" id="CHEBI:456216"/>
        <dbReference type="EC" id="7.1.2.2"/>
    </reaction>
</comment>
<dbReference type="InterPro" id="IPR004100">
    <property type="entry name" value="ATPase_F1/V1/A1_a/bsu_N"/>
</dbReference>
<dbReference type="AlphaFoldDB" id="A0A9D5DE70"/>
<dbReference type="InterPro" id="IPR050053">
    <property type="entry name" value="ATPase_alpha/beta_chains"/>
</dbReference>
<comment type="subunit">
    <text evidence="4">F-type ATPases have 2 components, CF(1) - the catalytic core - and CF(0) - the membrane proton channel. CF(1) has five subunits: alpha(3), beta(3), gamma(1), delta(1), epsilon(1). CF(0) has three main subunits: a, b and c.</text>
</comment>
<evidence type="ECO:0000256" key="13">
    <source>
        <dbReference type="ARBA" id="ARBA00023310"/>
    </source>
</evidence>
<dbReference type="HAMAP" id="MF_01347">
    <property type="entry name" value="ATP_synth_beta_bact"/>
    <property type="match status" value="1"/>
</dbReference>
<dbReference type="PANTHER" id="PTHR15184">
    <property type="entry name" value="ATP SYNTHASE"/>
    <property type="match status" value="1"/>
</dbReference>
<dbReference type="EMBL" id="JAPCXC010000138">
    <property type="protein sequence ID" value="KAJ1604496.1"/>
    <property type="molecule type" value="Genomic_DNA"/>
</dbReference>
<comment type="similarity">
    <text evidence="3">Belongs to the ATPase alpha/beta chains family.</text>
</comment>
<dbReference type="GO" id="GO:0005743">
    <property type="term" value="C:mitochondrial inner membrane"/>
    <property type="evidence" value="ECO:0007669"/>
    <property type="project" value="UniProtKB-SubCell"/>
</dbReference>
<dbReference type="SUPFAM" id="SSF47917">
    <property type="entry name" value="C-terminal domain of alpha and beta subunits of F1 ATP synthase"/>
    <property type="match status" value="1"/>
</dbReference>
<keyword evidence="16" id="KW-0647">Proteasome</keyword>
<name>A0A9D5DE70_9CRYT</name>
<organism evidence="16">
    <name type="scientific">Cryptosporidium canis</name>
    <dbReference type="NCBI Taxonomy" id="195482"/>
    <lineage>
        <taxon>Eukaryota</taxon>
        <taxon>Sar</taxon>
        <taxon>Alveolata</taxon>
        <taxon>Apicomplexa</taxon>
        <taxon>Conoidasida</taxon>
        <taxon>Coccidia</taxon>
        <taxon>Eucoccidiorida</taxon>
        <taxon>Eimeriorina</taxon>
        <taxon>Cryptosporidiidae</taxon>
        <taxon>Cryptosporidium</taxon>
    </lineage>
</organism>
<keyword evidence="7" id="KW-0375">Hydrogen ion transport</keyword>
<comment type="subunit">
    <text evidence="14">F-type ATPases have 2 components, CF(1) - the catalytic core - and CF(0) - the membrane proton channel. CF(1) and CF(0) have multiple subunits.</text>
</comment>
<comment type="function">
    <text evidence="14">Produces ATP from ADP in the presence of a proton gradient across the membrane.</text>
</comment>
<evidence type="ECO:0000256" key="3">
    <source>
        <dbReference type="ARBA" id="ARBA00008936"/>
    </source>
</evidence>
<evidence type="ECO:0000256" key="11">
    <source>
        <dbReference type="ARBA" id="ARBA00023136"/>
    </source>
</evidence>
<evidence type="ECO:0000256" key="2">
    <source>
        <dbReference type="ARBA" id="ARBA00004273"/>
    </source>
</evidence>
<evidence type="ECO:0000256" key="9">
    <source>
        <dbReference type="ARBA" id="ARBA00022967"/>
    </source>
</evidence>
<evidence type="ECO:0000256" key="5">
    <source>
        <dbReference type="ARBA" id="ARBA00022448"/>
    </source>
</evidence>
<dbReference type="CDD" id="cd18115">
    <property type="entry name" value="ATP-synt_F1_beta_N"/>
    <property type="match status" value="1"/>
</dbReference>
<evidence type="ECO:0000256" key="7">
    <source>
        <dbReference type="ARBA" id="ARBA00022781"/>
    </source>
</evidence>
<dbReference type="SUPFAM" id="SSF52540">
    <property type="entry name" value="P-loop containing nucleoside triphosphate hydrolases"/>
    <property type="match status" value="1"/>
</dbReference>
<dbReference type="Pfam" id="PF22919">
    <property type="entry name" value="ATP-synt_VA_C"/>
    <property type="match status" value="1"/>
</dbReference>
<dbReference type="CDD" id="cd01133">
    <property type="entry name" value="F1-ATPase_beta_CD"/>
    <property type="match status" value="1"/>
</dbReference>
<dbReference type="InterPro" id="IPR003593">
    <property type="entry name" value="AAA+_ATPase"/>
</dbReference>
<dbReference type="InterPro" id="IPR055190">
    <property type="entry name" value="ATP-synt_VA_C"/>
</dbReference>
<keyword evidence="9" id="KW-1278">Translocase</keyword>
<dbReference type="GO" id="GO:0000502">
    <property type="term" value="C:proteasome complex"/>
    <property type="evidence" value="ECO:0007669"/>
    <property type="project" value="UniProtKB-KW"/>
</dbReference>
<feature type="domain" description="AAA+ ATPase" evidence="15">
    <location>
        <begin position="197"/>
        <end position="406"/>
    </location>
</feature>
<dbReference type="GO" id="GO:0045259">
    <property type="term" value="C:proton-transporting ATP synthase complex"/>
    <property type="evidence" value="ECO:0007669"/>
    <property type="project" value="UniProtKB-KW"/>
</dbReference>
<dbReference type="PANTHER" id="PTHR15184:SF82">
    <property type="entry name" value="ATP SYNTHASE SUBUNIT BETA, MITOCHONDRIAL"/>
    <property type="match status" value="1"/>
</dbReference>
<dbReference type="Pfam" id="PF00006">
    <property type="entry name" value="ATP-synt_ab"/>
    <property type="match status" value="1"/>
</dbReference>
<evidence type="ECO:0000313" key="16">
    <source>
        <dbReference type="EMBL" id="KAJ1604496.1"/>
    </source>
</evidence>
<dbReference type="Proteomes" id="UP001067231">
    <property type="component" value="Unassembled WGS sequence"/>
</dbReference>
<evidence type="ECO:0000256" key="4">
    <source>
        <dbReference type="ARBA" id="ARBA00011648"/>
    </source>
</evidence>
<dbReference type="EC" id="7.1.2.2" evidence="14"/>
<protein>
    <recommendedName>
        <fullName evidence="14">ATP synthase subunit beta</fullName>
        <ecNumber evidence="14">7.1.2.2</ecNumber>
    </recommendedName>
</protein>
<dbReference type="GO" id="GO:0042776">
    <property type="term" value="P:proton motive force-driven mitochondrial ATP synthesis"/>
    <property type="evidence" value="ECO:0007669"/>
    <property type="project" value="TreeGrafter"/>
</dbReference>
<keyword evidence="12 14" id="KW-0139">CF(1)</keyword>
<evidence type="ECO:0000256" key="1">
    <source>
        <dbReference type="ARBA" id="ARBA00004170"/>
    </source>
</evidence>
<keyword evidence="10" id="KW-0406">Ion transport</keyword>
<evidence type="ECO:0000256" key="12">
    <source>
        <dbReference type="ARBA" id="ARBA00023196"/>
    </source>
</evidence>
<dbReference type="InterPro" id="IPR000194">
    <property type="entry name" value="ATPase_F1/V1/A1_a/bsu_nucl-bd"/>
</dbReference>
<comment type="subcellular location">
    <subcellularLocation>
        <location evidence="1">Membrane</location>
        <topology evidence="1">Peripheral membrane protein</topology>
    </subcellularLocation>
    <subcellularLocation>
        <location evidence="2">Mitochondrion inner membrane</location>
    </subcellularLocation>
</comment>
<dbReference type="CDD" id="cd18110">
    <property type="entry name" value="ATP-synt_F1_beta_C"/>
    <property type="match status" value="1"/>
</dbReference>
<sequence length="539" mass="59449">MFGISGRYFNGCFSYGKLAHRYCLPLLPFYFKKAIYEHGLYFSNKRWRCSEKRNDNLSEGRVSQIMGSVVDVKFEGKLPELLNALEVKGHPNKLVLEVAQHLSDNSVRAIAMDVTEGLSRGQKVVDTGGAICVPVGEATLGRMVNVMGNAIDGCGSIRTKHTRPIHRTAPEYTEQITEPSLIVTGIKAIDLLTPFIKGGKVGLFGGAGVGKTVLIMELINNIAKKYGGYSVYTGVGERIREGYDLYNEMLANGVNKKSVVGSRVDSKHRRQPIYDFLGSKTALVYGQMNETPGARARVALTGLTMAEYFRDSLKQDVLFFIDNIYRFTQAGSEISALLGLLPTEVGYQPTLATDLGKLQERITTTKNGSITSVQALYIPSDNINDPAPAAAFTHLDSTIVLSRKMSEAAIFPSIDPLEGRSKALNPNIIGDEHYNVSTRVLSILQKYRLLQNKILSRGTDILTEEEKLIISRARKVQKFLTQPFFMSEAFTGKPGVFVSLDETIKGFNAIVSGKMDEYPESMFYMKGNIDSIGDLNPIC</sequence>
<keyword evidence="8 14" id="KW-0067">ATP-binding</keyword>
<dbReference type="InterPro" id="IPR024034">
    <property type="entry name" value="ATPase_F1/V1_b/a_C"/>
</dbReference>
<dbReference type="SMART" id="SM00382">
    <property type="entry name" value="AAA"/>
    <property type="match status" value="1"/>
</dbReference>
<keyword evidence="11" id="KW-0472">Membrane</keyword>
<evidence type="ECO:0000256" key="6">
    <source>
        <dbReference type="ARBA" id="ARBA00022741"/>
    </source>
</evidence>
<dbReference type="Gene3D" id="2.40.10.170">
    <property type="match status" value="1"/>
</dbReference>
<dbReference type="InterPro" id="IPR027417">
    <property type="entry name" value="P-loop_NTPase"/>
</dbReference>
<dbReference type="Gene3D" id="1.10.1140.10">
    <property type="entry name" value="Bovine Mitochondrial F1-atpase, Atp Synthase Beta Chain, Chain D, domain 3"/>
    <property type="match status" value="1"/>
</dbReference>
<proteinExistence type="inferred from homology"/>
<dbReference type="Gene3D" id="3.40.50.300">
    <property type="entry name" value="P-loop containing nucleotide triphosphate hydrolases"/>
    <property type="match status" value="1"/>
</dbReference>
<evidence type="ECO:0000256" key="8">
    <source>
        <dbReference type="ARBA" id="ARBA00022840"/>
    </source>
</evidence>
<dbReference type="GO" id="GO:0005524">
    <property type="term" value="F:ATP binding"/>
    <property type="evidence" value="ECO:0007669"/>
    <property type="project" value="UniProtKB-KW"/>
</dbReference>
<dbReference type="SUPFAM" id="SSF50615">
    <property type="entry name" value="N-terminal domain of alpha and beta subunits of F1 ATP synthase"/>
    <property type="match status" value="1"/>
</dbReference>
<keyword evidence="6 14" id="KW-0547">Nucleotide-binding</keyword>
<dbReference type="InterPro" id="IPR005722">
    <property type="entry name" value="ATP_synth_F1_bsu"/>
</dbReference>
<dbReference type="InterPro" id="IPR036121">
    <property type="entry name" value="ATPase_F1/V1/A1_a/bsu_N_sf"/>
</dbReference>
<accession>A0A9D5DE70</accession>
<dbReference type="OrthoDB" id="14523at2759"/>
<dbReference type="NCBIfam" id="TIGR01039">
    <property type="entry name" value="atpD"/>
    <property type="match status" value="1"/>
</dbReference>
<keyword evidence="13 14" id="KW-0066">ATP synthesis</keyword>
<dbReference type="GO" id="GO:0046933">
    <property type="term" value="F:proton-transporting ATP synthase activity, rotational mechanism"/>
    <property type="evidence" value="ECO:0007669"/>
    <property type="project" value="InterPro"/>
</dbReference>
<dbReference type="Pfam" id="PF02874">
    <property type="entry name" value="ATP-synt_ab_N"/>
    <property type="match status" value="1"/>
</dbReference>
<comment type="caution">
    <text evidence="16">The sequence shown here is derived from an EMBL/GenBank/DDBJ whole genome shotgun (WGS) entry which is preliminary data.</text>
</comment>